<dbReference type="OrthoDB" id="7879471at2759"/>
<dbReference type="PANTHER" id="PTHR11360">
    <property type="entry name" value="MONOCARBOXYLATE TRANSPORTER"/>
    <property type="match status" value="1"/>
</dbReference>
<feature type="transmembrane region" description="Helical" evidence="1">
    <location>
        <begin position="153"/>
        <end position="173"/>
    </location>
</feature>
<gene>
    <name evidence="2" type="ORF">PVAND_013899</name>
</gene>
<feature type="transmembrane region" description="Helical" evidence="1">
    <location>
        <begin position="499"/>
        <end position="517"/>
    </location>
</feature>
<dbReference type="Proteomes" id="UP001107558">
    <property type="component" value="Chromosome 1"/>
</dbReference>
<keyword evidence="1" id="KW-1133">Transmembrane helix</keyword>
<reference evidence="2" key="1">
    <citation type="submission" date="2021-03" db="EMBL/GenBank/DDBJ databases">
        <title>Chromosome level genome of the anhydrobiotic midge Polypedilum vanderplanki.</title>
        <authorList>
            <person name="Yoshida Y."/>
            <person name="Kikawada T."/>
            <person name="Gusev O."/>
        </authorList>
    </citation>
    <scope>NUCLEOTIDE SEQUENCE</scope>
    <source>
        <strain evidence="2">NIAS01</strain>
        <tissue evidence="2">Whole body or cell culture</tissue>
    </source>
</reference>
<dbReference type="InterPro" id="IPR050327">
    <property type="entry name" value="Proton-linked_MCT"/>
</dbReference>
<feature type="transmembrane region" description="Helical" evidence="1">
    <location>
        <begin position="554"/>
        <end position="574"/>
    </location>
</feature>
<feature type="transmembrane region" description="Helical" evidence="1">
    <location>
        <begin position="214"/>
        <end position="232"/>
    </location>
</feature>
<sequence>MVDKSNNSNNINNSNNNNVYDIICYYKEEDHDNENQVQHVIDNIEKAQNQQHKHKSRKNRKVSNNTKFRKSIKWKLFGCLIMNVLLSSPIYSYVTIYLHHKDKFDANIALIWIPIIFNAIYLLVTPWLFNSLLSPSSHSSSSSTVIRLTNRNVIIVSTLILATAISLAGMTFAYLNANFVFIVILYGVFGGMSSCVILGRVFVVISGILNNERLHLINFIYSFSGAVTQFFYPLMIHFILQLFCYNCTMLIVGALILHIIPIAIIVVNERNGSKTNDENNGVMKKKFPVDLIKKNYESRYADIAASASYDFHPDIDIKYPSDLLDSVKWNNPSNHVLNNKNENKINDDHFLEILDSHRIMNSDGVEILETIAEEENDCEEVSFPIDVAIEEVIEEEGEEFADTTLDSIYEEINRKHELQQKQSNEYYKFIKSFIIHKYENAITVACRQITNPLKRSLKIIRFYPAVILKSIDIFSYLLYSSFIMPNQAVKQYGFEEHKSVIFLIALMGFCWIIYSIAVLKFHKSLRQNFIHYFHLIGLLAKFFGYLFTNQRYSLNGFLFGILLISLGHANSFHLQETVIRNCFHPRKWYYLRGPIYSLSGFLILIYCLIFHILHSYLSFVTFTNIFVLVNLCCILIWLLTNYEMVIYICSRY</sequence>
<dbReference type="GO" id="GO:0008028">
    <property type="term" value="F:monocarboxylic acid transmembrane transporter activity"/>
    <property type="evidence" value="ECO:0007669"/>
    <property type="project" value="TreeGrafter"/>
</dbReference>
<feature type="transmembrane region" description="Helical" evidence="1">
    <location>
        <begin position="619"/>
        <end position="639"/>
    </location>
</feature>
<evidence type="ECO:0000313" key="3">
    <source>
        <dbReference type="Proteomes" id="UP001107558"/>
    </source>
</evidence>
<dbReference type="SUPFAM" id="SSF103473">
    <property type="entry name" value="MFS general substrate transporter"/>
    <property type="match status" value="2"/>
</dbReference>
<comment type="caution">
    <text evidence="2">The sequence shown here is derived from an EMBL/GenBank/DDBJ whole genome shotgun (WGS) entry which is preliminary data.</text>
</comment>
<feature type="transmembrane region" description="Helical" evidence="1">
    <location>
        <begin position="179"/>
        <end position="202"/>
    </location>
</feature>
<feature type="transmembrane region" description="Helical" evidence="1">
    <location>
        <begin position="462"/>
        <end position="479"/>
    </location>
</feature>
<keyword evidence="3" id="KW-1185">Reference proteome</keyword>
<evidence type="ECO:0000256" key="1">
    <source>
        <dbReference type="SAM" id="Phobius"/>
    </source>
</evidence>
<dbReference type="Gene3D" id="1.20.1250.20">
    <property type="entry name" value="MFS general substrate transporter like domains"/>
    <property type="match status" value="1"/>
</dbReference>
<protein>
    <recommendedName>
        <fullName evidence="4">Monocarboxylate transporter</fullName>
    </recommendedName>
</protein>
<name>A0A9J6CQS4_POLVA</name>
<feature type="transmembrane region" description="Helical" evidence="1">
    <location>
        <begin position="238"/>
        <end position="267"/>
    </location>
</feature>
<keyword evidence="1" id="KW-0812">Transmembrane</keyword>
<feature type="transmembrane region" description="Helical" evidence="1">
    <location>
        <begin position="76"/>
        <end position="98"/>
    </location>
</feature>
<organism evidence="2 3">
    <name type="scientific">Polypedilum vanderplanki</name>
    <name type="common">Sleeping chironomid midge</name>
    <dbReference type="NCBI Taxonomy" id="319348"/>
    <lineage>
        <taxon>Eukaryota</taxon>
        <taxon>Metazoa</taxon>
        <taxon>Ecdysozoa</taxon>
        <taxon>Arthropoda</taxon>
        <taxon>Hexapoda</taxon>
        <taxon>Insecta</taxon>
        <taxon>Pterygota</taxon>
        <taxon>Neoptera</taxon>
        <taxon>Endopterygota</taxon>
        <taxon>Diptera</taxon>
        <taxon>Nematocera</taxon>
        <taxon>Chironomoidea</taxon>
        <taxon>Chironomidae</taxon>
        <taxon>Chironominae</taxon>
        <taxon>Polypedilum</taxon>
        <taxon>Polypedilum</taxon>
    </lineage>
</organism>
<feature type="transmembrane region" description="Helical" evidence="1">
    <location>
        <begin position="595"/>
        <end position="613"/>
    </location>
</feature>
<feature type="transmembrane region" description="Helical" evidence="1">
    <location>
        <begin position="110"/>
        <end position="133"/>
    </location>
</feature>
<evidence type="ECO:0008006" key="4">
    <source>
        <dbReference type="Google" id="ProtNLM"/>
    </source>
</evidence>
<accession>A0A9J6CQS4</accession>
<evidence type="ECO:0000313" key="2">
    <source>
        <dbReference type="EMBL" id="KAG5684682.1"/>
    </source>
</evidence>
<dbReference type="EMBL" id="JADBJN010000001">
    <property type="protein sequence ID" value="KAG5684682.1"/>
    <property type="molecule type" value="Genomic_DNA"/>
</dbReference>
<dbReference type="PANTHER" id="PTHR11360:SF284">
    <property type="entry name" value="EG:103B4.3 PROTEIN-RELATED"/>
    <property type="match status" value="1"/>
</dbReference>
<dbReference type="AlphaFoldDB" id="A0A9J6CQS4"/>
<proteinExistence type="predicted"/>
<keyword evidence="1" id="KW-0472">Membrane</keyword>
<feature type="transmembrane region" description="Helical" evidence="1">
    <location>
        <begin position="529"/>
        <end position="548"/>
    </location>
</feature>
<dbReference type="InterPro" id="IPR036259">
    <property type="entry name" value="MFS_trans_sf"/>
</dbReference>